<keyword evidence="2" id="KW-0560">Oxidoreductase</keyword>
<dbReference type="Proteomes" id="UP000198793">
    <property type="component" value="Unassembled WGS sequence"/>
</dbReference>
<dbReference type="PANTHER" id="PTHR43639">
    <property type="entry name" value="OXIDOREDUCTASE, SHORT-CHAIN DEHYDROGENASE/REDUCTASE FAMILY (AFU_ORTHOLOGUE AFUA_5G02870)"/>
    <property type="match status" value="1"/>
</dbReference>
<dbReference type="CDD" id="cd05233">
    <property type="entry name" value="SDR_c"/>
    <property type="match status" value="1"/>
</dbReference>
<dbReference type="OrthoDB" id="7903977at2"/>
<dbReference type="STRING" id="1166073.SAMN05192530_107214"/>
<organism evidence="3 4">
    <name type="scientific">Aureimonas jatrophae</name>
    <dbReference type="NCBI Taxonomy" id="1166073"/>
    <lineage>
        <taxon>Bacteria</taxon>
        <taxon>Pseudomonadati</taxon>
        <taxon>Pseudomonadota</taxon>
        <taxon>Alphaproteobacteria</taxon>
        <taxon>Hyphomicrobiales</taxon>
        <taxon>Aurantimonadaceae</taxon>
        <taxon>Aureimonas</taxon>
    </lineage>
</organism>
<comment type="similarity">
    <text evidence="1">Belongs to the short-chain dehydrogenases/reductases (SDR) family.</text>
</comment>
<dbReference type="RefSeq" id="WP_090675380.1">
    <property type="nucleotide sequence ID" value="NZ_FNIT01000007.1"/>
</dbReference>
<reference evidence="3 4" key="1">
    <citation type="submission" date="2016-10" db="EMBL/GenBank/DDBJ databases">
        <authorList>
            <person name="de Groot N.N."/>
        </authorList>
    </citation>
    <scope>NUCLEOTIDE SEQUENCE [LARGE SCALE GENOMIC DNA]</scope>
    <source>
        <strain evidence="4">L7-484,KACC 16230,DSM 25025</strain>
    </source>
</reference>
<proteinExistence type="inferred from homology"/>
<dbReference type="SUPFAM" id="SSF51735">
    <property type="entry name" value="NAD(P)-binding Rossmann-fold domains"/>
    <property type="match status" value="1"/>
</dbReference>
<dbReference type="InterPro" id="IPR002347">
    <property type="entry name" value="SDR_fam"/>
</dbReference>
<dbReference type="PRINTS" id="PR00081">
    <property type="entry name" value="GDHRDH"/>
</dbReference>
<accession>A0A1H0KD07</accession>
<evidence type="ECO:0000256" key="2">
    <source>
        <dbReference type="ARBA" id="ARBA00023002"/>
    </source>
</evidence>
<dbReference type="InterPro" id="IPR036291">
    <property type="entry name" value="NAD(P)-bd_dom_sf"/>
</dbReference>
<dbReference type="PROSITE" id="PS00061">
    <property type="entry name" value="ADH_SHORT"/>
    <property type="match status" value="1"/>
</dbReference>
<feature type="non-terminal residue" evidence="3">
    <location>
        <position position="1"/>
    </location>
</feature>
<dbReference type="PANTHER" id="PTHR43639:SF1">
    <property type="entry name" value="SHORT-CHAIN DEHYDROGENASE_REDUCTASE FAMILY PROTEIN"/>
    <property type="match status" value="1"/>
</dbReference>
<evidence type="ECO:0000256" key="1">
    <source>
        <dbReference type="ARBA" id="ARBA00006484"/>
    </source>
</evidence>
<dbReference type="EMBL" id="FNIT01000007">
    <property type="protein sequence ID" value="SDO53777.1"/>
    <property type="molecule type" value="Genomic_DNA"/>
</dbReference>
<sequence>VVAEITAGGGEAIAVRASVANGEDVKRLFARAIAAYGSLDILVNNAAVYGPTPLGNITPDEFHRHFDTNVLGVIQTIQEAARHFGPAGGSIVNIGSIDSVRAVPGMAVYSATKGALDCLTRAFAAELGPRGIRVNTLAPGGTHTEGIESAGFIGSPFETEMVGRTPLGRLGQPADIARAVAFLASDDASWITGDRIVASGGFTG</sequence>
<gene>
    <name evidence="3" type="ORF">SAMN05192530_107214</name>
</gene>
<dbReference type="AlphaFoldDB" id="A0A1H0KD07"/>
<evidence type="ECO:0000313" key="3">
    <source>
        <dbReference type="EMBL" id="SDO53777.1"/>
    </source>
</evidence>
<protein>
    <submittedName>
        <fullName evidence="3">3-oxoacyl-[acyl-carrier protein] reductase</fullName>
    </submittedName>
</protein>
<name>A0A1H0KD07_9HYPH</name>
<keyword evidence="4" id="KW-1185">Reference proteome</keyword>
<dbReference type="Pfam" id="PF13561">
    <property type="entry name" value="adh_short_C2"/>
    <property type="match status" value="1"/>
</dbReference>
<dbReference type="FunFam" id="3.40.50.720:FF:000084">
    <property type="entry name" value="Short-chain dehydrogenase reductase"/>
    <property type="match status" value="1"/>
</dbReference>
<evidence type="ECO:0000313" key="4">
    <source>
        <dbReference type="Proteomes" id="UP000198793"/>
    </source>
</evidence>
<dbReference type="GO" id="GO:0016491">
    <property type="term" value="F:oxidoreductase activity"/>
    <property type="evidence" value="ECO:0007669"/>
    <property type="project" value="UniProtKB-KW"/>
</dbReference>
<dbReference type="InterPro" id="IPR020904">
    <property type="entry name" value="Sc_DH/Rdtase_CS"/>
</dbReference>
<dbReference type="PRINTS" id="PR00080">
    <property type="entry name" value="SDRFAMILY"/>
</dbReference>
<dbReference type="Gene3D" id="3.40.50.720">
    <property type="entry name" value="NAD(P)-binding Rossmann-like Domain"/>
    <property type="match status" value="1"/>
</dbReference>